<dbReference type="CDD" id="cd06163">
    <property type="entry name" value="S2P-M50_PDZ_RseP-like"/>
    <property type="match status" value="1"/>
</dbReference>
<reference evidence="13" key="1">
    <citation type="submission" date="2023-01" db="EMBL/GenBank/DDBJ databases">
        <title>Sulfurovum sp. zt1-1 genome assembly.</title>
        <authorList>
            <person name="Wang J."/>
        </authorList>
    </citation>
    <scope>NUCLEOTIDE SEQUENCE</scope>
    <source>
        <strain evidence="13">Zt1-1</strain>
    </source>
</reference>
<dbReference type="Gene3D" id="2.30.42.10">
    <property type="match status" value="1"/>
</dbReference>
<evidence type="ECO:0000313" key="14">
    <source>
        <dbReference type="Proteomes" id="UP001169069"/>
    </source>
</evidence>
<dbReference type="EC" id="3.4.24.-" evidence="11"/>
<dbReference type="Pfam" id="PF02163">
    <property type="entry name" value="Peptidase_M50"/>
    <property type="match status" value="1"/>
</dbReference>
<evidence type="ECO:0000256" key="11">
    <source>
        <dbReference type="RuleBase" id="RU362031"/>
    </source>
</evidence>
<evidence type="ECO:0000313" key="13">
    <source>
        <dbReference type="EMBL" id="MDM5272001.1"/>
    </source>
</evidence>
<keyword evidence="4" id="KW-0645">Protease</keyword>
<dbReference type="SMART" id="SM00228">
    <property type="entry name" value="PDZ"/>
    <property type="match status" value="1"/>
</dbReference>
<organism evidence="13 14">
    <name type="scientific">Sulfurovum zhangzhouensis</name>
    <dbReference type="NCBI Taxonomy" id="3019067"/>
    <lineage>
        <taxon>Bacteria</taxon>
        <taxon>Pseudomonadati</taxon>
        <taxon>Campylobacterota</taxon>
        <taxon>Epsilonproteobacteria</taxon>
        <taxon>Campylobacterales</taxon>
        <taxon>Sulfurovaceae</taxon>
        <taxon>Sulfurovum</taxon>
    </lineage>
</organism>
<dbReference type="RefSeq" id="WP_289413736.1">
    <property type="nucleotide sequence ID" value="NZ_JAQIBD010000002.1"/>
</dbReference>
<keyword evidence="6 11" id="KW-0378">Hydrolase</keyword>
<dbReference type="Proteomes" id="UP001169069">
    <property type="component" value="Unassembled WGS sequence"/>
</dbReference>
<dbReference type="NCBIfam" id="TIGR00054">
    <property type="entry name" value="RIP metalloprotease RseP"/>
    <property type="match status" value="1"/>
</dbReference>
<keyword evidence="7 11" id="KW-0862">Zinc</keyword>
<keyword evidence="14" id="KW-1185">Reference proteome</keyword>
<sequence length="359" mass="39566">MSVIIALLVLSVLIFFHELGHFLAARFFGVKVEVFSIGFGKKLFTKKIGDTLWSISTIPLGGYVKMKGQDDSDPTKVSYDSDSYTTKKPWQRIVILLAGPFANFFTAFVLYFAVSQIGTHLSPVFNYAKYMPATIGSFAPDSPAKEAGLDINDTIVQINHIKIKDWENIGEAIQTADHTLSLTVIRDGALMNFDFSPVIQTQKNKFGEDIQRKLIGVGPLVNQEKLHFSLLEGIQFAWNETLYASMLIFQSVEKLITGAIGADKLGGILTIVDVTAQASNIGIVALFLFTALISVNLGVLNLLPIPALDGGHIIFNLYEWIRGKAPNEAAMYYMTVTGWGILISLMLLGLYNDINRLFG</sequence>
<protein>
    <recommendedName>
        <fullName evidence="11">Zinc metalloprotease</fullName>
        <ecNumber evidence="11">3.4.24.-</ecNumber>
    </recommendedName>
</protein>
<gene>
    <name evidence="13" type="primary">rseP</name>
    <name evidence="13" type="ORF">PGH07_07405</name>
</gene>
<evidence type="ECO:0000256" key="4">
    <source>
        <dbReference type="ARBA" id="ARBA00022670"/>
    </source>
</evidence>
<evidence type="ECO:0000256" key="6">
    <source>
        <dbReference type="ARBA" id="ARBA00022801"/>
    </source>
</evidence>
<evidence type="ECO:0000256" key="1">
    <source>
        <dbReference type="ARBA" id="ARBA00001947"/>
    </source>
</evidence>
<name>A0ABT7R0H2_9BACT</name>
<keyword evidence="9 11" id="KW-0482">Metalloprotease</keyword>
<comment type="caution">
    <text evidence="13">The sequence shown here is derived from an EMBL/GenBank/DDBJ whole genome shotgun (WGS) entry which is preliminary data.</text>
</comment>
<dbReference type="SUPFAM" id="SSF50156">
    <property type="entry name" value="PDZ domain-like"/>
    <property type="match status" value="1"/>
</dbReference>
<comment type="similarity">
    <text evidence="3 11">Belongs to the peptidase M50B family.</text>
</comment>
<dbReference type="InterPro" id="IPR004387">
    <property type="entry name" value="Pept_M50_Zn"/>
</dbReference>
<dbReference type="InterPro" id="IPR036034">
    <property type="entry name" value="PDZ_sf"/>
</dbReference>
<dbReference type="InterPro" id="IPR001478">
    <property type="entry name" value="PDZ"/>
</dbReference>
<feature type="domain" description="PDZ" evidence="12">
    <location>
        <begin position="115"/>
        <end position="188"/>
    </location>
</feature>
<dbReference type="InterPro" id="IPR041489">
    <property type="entry name" value="PDZ_6"/>
</dbReference>
<keyword evidence="5 11" id="KW-0812">Transmembrane</keyword>
<evidence type="ECO:0000256" key="7">
    <source>
        <dbReference type="ARBA" id="ARBA00022833"/>
    </source>
</evidence>
<keyword evidence="10 11" id="KW-0472">Membrane</keyword>
<feature type="transmembrane region" description="Helical" evidence="11">
    <location>
        <begin position="281"/>
        <end position="303"/>
    </location>
</feature>
<comment type="subcellular location">
    <subcellularLocation>
        <location evidence="2">Membrane</location>
        <topology evidence="2">Multi-pass membrane protein</topology>
    </subcellularLocation>
</comment>
<dbReference type="Pfam" id="PF17820">
    <property type="entry name" value="PDZ_6"/>
    <property type="match status" value="1"/>
</dbReference>
<dbReference type="InterPro" id="IPR008915">
    <property type="entry name" value="Peptidase_M50"/>
</dbReference>
<feature type="transmembrane region" description="Helical" evidence="11">
    <location>
        <begin position="330"/>
        <end position="351"/>
    </location>
</feature>
<keyword evidence="11" id="KW-0479">Metal-binding</keyword>
<dbReference type="GO" id="GO:0008237">
    <property type="term" value="F:metallopeptidase activity"/>
    <property type="evidence" value="ECO:0007669"/>
    <property type="project" value="UniProtKB-KW"/>
</dbReference>
<evidence type="ECO:0000256" key="8">
    <source>
        <dbReference type="ARBA" id="ARBA00022989"/>
    </source>
</evidence>
<accession>A0ABT7R0H2</accession>
<evidence type="ECO:0000256" key="10">
    <source>
        <dbReference type="ARBA" id="ARBA00023136"/>
    </source>
</evidence>
<evidence type="ECO:0000256" key="9">
    <source>
        <dbReference type="ARBA" id="ARBA00023049"/>
    </source>
</evidence>
<dbReference type="PANTHER" id="PTHR42837">
    <property type="entry name" value="REGULATOR OF SIGMA-E PROTEASE RSEP"/>
    <property type="match status" value="1"/>
</dbReference>
<evidence type="ECO:0000259" key="12">
    <source>
        <dbReference type="SMART" id="SM00228"/>
    </source>
</evidence>
<evidence type="ECO:0000256" key="3">
    <source>
        <dbReference type="ARBA" id="ARBA00007931"/>
    </source>
</evidence>
<evidence type="ECO:0000256" key="2">
    <source>
        <dbReference type="ARBA" id="ARBA00004141"/>
    </source>
</evidence>
<evidence type="ECO:0000256" key="5">
    <source>
        <dbReference type="ARBA" id="ARBA00022692"/>
    </source>
</evidence>
<keyword evidence="8 11" id="KW-1133">Transmembrane helix</keyword>
<proteinExistence type="inferred from homology"/>
<dbReference type="EMBL" id="JAQIBD010000002">
    <property type="protein sequence ID" value="MDM5272001.1"/>
    <property type="molecule type" value="Genomic_DNA"/>
</dbReference>
<comment type="cofactor">
    <cofactor evidence="1 11">
        <name>Zn(2+)</name>
        <dbReference type="ChEBI" id="CHEBI:29105"/>
    </cofactor>
</comment>
<dbReference type="PANTHER" id="PTHR42837:SF2">
    <property type="entry name" value="MEMBRANE METALLOPROTEASE ARASP2, CHLOROPLASTIC-RELATED"/>
    <property type="match status" value="1"/>
</dbReference>
<feature type="transmembrane region" description="Helical" evidence="11">
    <location>
        <begin position="93"/>
        <end position="114"/>
    </location>
</feature>